<reference evidence="2" key="1">
    <citation type="submission" date="2020-05" db="EMBL/GenBank/DDBJ databases">
        <authorList>
            <person name="Chiriac C."/>
            <person name="Salcher M."/>
            <person name="Ghai R."/>
            <person name="Kavagutti S V."/>
        </authorList>
    </citation>
    <scope>NUCLEOTIDE SEQUENCE</scope>
</reference>
<feature type="region of interest" description="Disordered" evidence="1">
    <location>
        <begin position="67"/>
        <end position="92"/>
    </location>
</feature>
<evidence type="ECO:0000313" key="3">
    <source>
        <dbReference type="EMBL" id="CAB4181210.1"/>
    </source>
</evidence>
<evidence type="ECO:0000313" key="4">
    <source>
        <dbReference type="EMBL" id="CAB4196239.1"/>
    </source>
</evidence>
<accession>A0A6J5PEU8</accession>
<evidence type="ECO:0000256" key="1">
    <source>
        <dbReference type="SAM" id="MobiDB-lite"/>
    </source>
</evidence>
<sequence>METKKYYGGALFINRNKTNEKGPDLSGDVEISMETLKMLVELAKKNEPLKMRMAAWVREGKSGKFYSVSLSENRQQEKPKPKDPFDDSDIPF</sequence>
<gene>
    <name evidence="3" type="ORF">UFOVP1070_20</name>
    <name evidence="4" type="ORF">UFOVP1302_64</name>
    <name evidence="5" type="ORF">UFOVP1416_48</name>
    <name evidence="2" type="ORF">UFOVP895_67</name>
</gene>
<evidence type="ECO:0000313" key="2">
    <source>
        <dbReference type="EMBL" id="CAB4169682.1"/>
    </source>
</evidence>
<dbReference type="EMBL" id="LR797017">
    <property type="protein sequence ID" value="CAB4181210.1"/>
    <property type="molecule type" value="Genomic_DNA"/>
</dbReference>
<protein>
    <submittedName>
        <fullName evidence="2">Uncharacterized protein</fullName>
    </submittedName>
</protein>
<evidence type="ECO:0000313" key="5">
    <source>
        <dbReference type="EMBL" id="CAB4211836.1"/>
    </source>
</evidence>
<dbReference type="EMBL" id="LR797245">
    <property type="protein sequence ID" value="CAB4196239.1"/>
    <property type="molecule type" value="Genomic_DNA"/>
</dbReference>
<dbReference type="EMBL" id="LR797379">
    <property type="protein sequence ID" value="CAB4211836.1"/>
    <property type="molecule type" value="Genomic_DNA"/>
</dbReference>
<name>A0A6J5PEU8_9CAUD</name>
<organism evidence="2">
    <name type="scientific">uncultured Caudovirales phage</name>
    <dbReference type="NCBI Taxonomy" id="2100421"/>
    <lineage>
        <taxon>Viruses</taxon>
        <taxon>Duplodnaviria</taxon>
        <taxon>Heunggongvirae</taxon>
        <taxon>Uroviricota</taxon>
        <taxon>Caudoviricetes</taxon>
        <taxon>Peduoviridae</taxon>
        <taxon>Maltschvirus</taxon>
        <taxon>Maltschvirus maltsch</taxon>
    </lineage>
</organism>
<feature type="compositionally biased region" description="Basic and acidic residues" evidence="1">
    <location>
        <begin position="74"/>
        <end position="85"/>
    </location>
</feature>
<dbReference type="EMBL" id="LR796842">
    <property type="protein sequence ID" value="CAB4169682.1"/>
    <property type="molecule type" value="Genomic_DNA"/>
</dbReference>
<proteinExistence type="predicted"/>